<feature type="region of interest" description="Disordered" evidence="1">
    <location>
        <begin position="99"/>
        <end position="256"/>
    </location>
</feature>
<accession>A0A9W6XYF3</accession>
<feature type="compositionally biased region" description="Acidic residues" evidence="1">
    <location>
        <begin position="228"/>
        <end position="245"/>
    </location>
</feature>
<dbReference type="PANTHER" id="PTHR37069:SF2">
    <property type="entry name" value="PIGGYBAC TRANSPOSABLE ELEMENT-DERIVED PROTEIN DOMAIN-CONTAINING PROTEIN"/>
    <property type="match status" value="1"/>
</dbReference>
<feature type="compositionally biased region" description="Polar residues" evidence="1">
    <location>
        <begin position="175"/>
        <end position="188"/>
    </location>
</feature>
<evidence type="ECO:0000313" key="2">
    <source>
        <dbReference type="EMBL" id="GMF48438.1"/>
    </source>
</evidence>
<proteinExistence type="predicted"/>
<dbReference type="Proteomes" id="UP001165121">
    <property type="component" value="Unassembled WGS sequence"/>
</dbReference>
<feature type="compositionally biased region" description="Low complexity" evidence="1">
    <location>
        <begin position="99"/>
        <end position="121"/>
    </location>
</feature>
<sequence length="284" mass="29770">MSQEIPADPTWIVRPREGWWSSRPTGLSSDFAYIEPGKTKKDTRGVDYFVGEQDLMRYLDRIHLSGKCSLVCLQRFVQSNLLCEWLAAVKRQRSAHAQAKSALPSAPSTAPAATTQSAASAGQDPLADHVPAPSAPTQSTVQASVAPAQLADQAPAGAAHTPPAVQAASPRHSAARQSQPRLSTSLGTQAPSASRQPPRRRSKSSSDEGTGGGILDSDGENDNGNYTWDDESPVEDEDPDPDEEGPPPPEPLFDGALLTAVGGVGSIASGVIDAKVLKAMSTDG</sequence>
<dbReference type="EMBL" id="BSXT01002344">
    <property type="protein sequence ID" value="GMF48438.1"/>
    <property type="molecule type" value="Genomic_DNA"/>
</dbReference>
<name>A0A9W6XYF3_9STRA</name>
<evidence type="ECO:0000256" key="1">
    <source>
        <dbReference type="SAM" id="MobiDB-lite"/>
    </source>
</evidence>
<dbReference type="PANTHER" id="PTHR37069">
    <property type="entry name" value="DDE_TNP_1_7 DOMAIN-CONTAINING PROTEIN"/>
    <property type="match status" value="1"/>
</dbReference>
<protein>
    <submittedName>
        <fullName evidence="2">Unnamed protein product</fullName>
    </submittedName>
</protein>
<comment type="caution">
    <text evidence="2">The sequence shown here is derived from an EMBL/GenBank/DDBJ whole genome shotgun (WGS) entry which is preliminary data.</text>
</comment>
<feature type="compositionally biased region" description="Low complexity" evidence="1">
    <location>
        <begin position="146"/>
        <end position="159"/>
    </location>
</feature>
<dbReference type="AlphaFoldDB" id="A0A9W6XYF3"/>
<reference evidence="2" key="1">
    <citation type="submission" date="2023-04" db="EMBL/GenBank/DDBJ databases">
        <title>Phytophthora fragariaefolia NBRC 109709.</title>
        <authorList>
            <person name="Ichikawa N."/>
            <person name="Sato H."/>
            <person name="Tonouchi N."/>
        </authorList>
    </citation>
    <scope>NUCLEOTIDE SEQUENCE</scope>
    <source>
        <strain evidence="2">NBRC 109709</strain>
    </source>
</reference>
<keyword evidence="3" id="KW-1185">Reference proteome</keyword>
<organism evidence="2 3">
    <name type="scientific">Phytophthora fragariaefolia</name>
    <dbReference type="NCBI Taxonomy" id="1490495"/>
    <lineage>
        <taxon>Eukaryota</taxon>
        <taxon>Sar</taxon>
        <taxon>Stramenopiles</taxon>
        <taxon>Oomycota</taxon>
        <taxon>Peronosporomycetes</taxon>
        <taxon>Peronosporales</taxon>
        <taxon>Peronosporaceae</taxon>
        <taxon>Phytophthora</taxon>
    </lineage>
</organism>
<evidence type="ECO:0000313" key="3">
    <source>
        <dbReference type="Proteomes" id="UP001165121"/>
    </source>
</evidence>
<gene>
    <name evidence="2" type="ORF">Pfra01_001871400</name>
</gene>